<accession>A0AAD9KNT9</accession>
<keyword evidence="9" id="KW-0804">Transcription</keyword>
<organism evidence="15 16">
    <name type="scientific">Ridgeia piscesae</name>
    <name type="common">Tubeworm</name>
    <dbReference type="NCBI Taxonomy" id="27915"/>
    <lineage>
        <taxon>Eukaryota</taxon>
        <taxon>Metazoa</taxon>
        <taxon>Spiralia</taxon>
        <taxon>Lophotrochozoa</taxon>
        <taxon>Annelida</taxon>
        <taxon>Polychaeta</taxon>
        <taxon>Sedentaria</taxon>
        <taxon>Canalipalpata</taxon>
        <taxon>Sabellida</taxon>
        <taxon>Siboglinidae</taxon>
        <taxon>Ridgeia</taxon>
    </lineage>
</organism>
<keyword evidence="7" id="KW-0156">Chromatin regulator</keyword>
<reference evidence="15" key="1">
    <citation type="journal article" date="2023" name="Mol. Biol. Evol.">
        <title>Third-Generation Sequencing Reveals the Adaptive Role of the Epigenome in Three Deep-Sea Polychaetes.</title>
        <authorList>
            <person name="Perez M."/>
            <person name="Aroh O."/>
            <person name="Sun Y."/>
            <person name="Lan Y."/>
            <person name="Juniper S.K."/>
            <person name="Young C.R."/>
            <person name="Angers B."/>
            <person name="Qian P.Y."/>
        </authorList>
    </citation>
    <scope>NUCLEOTIDE SEQUENCE</scope>
    <source>
        <strain evidence="15">R07B-5</strain>
    </source>
</reference>
<keyword evidence="10" id="KW-0539">Nucleus</keyword>
<evidence type="ECO:0000313" key="16">
    <source>
        <dbReference type="Proteomes" id="UP001209878"/>
    </source>
</evidence>
<gene>
    <name evidence="15" type="ORF">NP493_843g01001</name>
</gene>
<feature type="compositionally biased region" description="Polar residues" evidence="13">
    <location>
        <begin position="1"/>
        <end position="22"/>
    </location>
</feature>
<evidence type="ECO:0000256" key="6">
    <source>
        <dbReference type="ARBA" id="ARBA00022833"/>
    </source>
</evidence>
<evidence type="ECO:0000256" key="9">
    <source>
        <dbReference type="ARBA" id="ARBA00023163"/>
    </source>
</evidence>
<dbReference type="Gene3D" id="3.30.160.60">
    <property type="entry name" value="Classic Zinc Finger"/>
    <property type="match status" value="2"/>
</dbReference>
<evidence type="ECO:0000256" key="5">
    <source>
        <dbReference type="ARBA" id="ARBA00022771"/>
    </source>
</evidence>
<evidence type="ECO:0000256" key="1">
    <source>
        <dbReference type="ARBA" id="ARBA00004123"/>
    </source>
</evidence>
<keyword evidence="16" id="KW-1185">Reference proteome</keyword>
<feature type="region of interest" description="Disordered" evidence="13">
    <location>
        <begin position="280"/>
        <end position="309"/>
    </location>
</feature>
<dbReference type="SUPFAM" id="SSF57667">
    <property type="entry name" value="beta-beta-alpha zinc fingers"/>
    <property type="match status" value="1"/>
</dbReference>
<dbReference type="GO" id="GO:0006325">
    <property type="term" value="P:chromatin organization"/>
    <property type="evidence" value="ECO:0007669"/>
    <property type="project" value="UniProtKB-KW"/>
</dbReference>
<keyword evidence="8" id="KW-0805">Transcription regulation</keyword>
<dbReference type="PROSITE" id="PS00028">
    <property type="entry name" value="ZINC_FINGER_C2H2_1"/>
    <property type="match status" value="1"/>
</dbReference>
<dbReference type="GO" id="GO:0035098">
    <property type="term" value="C:ESC/E(Z) complex"/>
    <property type="evidence" value="ECO:0007669"/>
    <property type="project" value="TreeGrafter"/>
</dbReference>
<keyword evidence="3" id="KW-0479">Metal-binding</keyword>
<evidence type="ECO:0000256" key="12">
    <source>
        <dbReference type="PROSITE-ProRule" id="PRU00042"/>
    </source>
</evidence>
<evidence type="ECO:0000256" key="11">
    <source>
        <dbReference type="ARBA" id="ARBA00037930"/>
    </source>
</evidence>
<feature type="compositionally biased region" description="Low complexity" evidence="13">
    <location>
        <begin position="140"/>
        <end position="169"/>
    </location>
</feature>
<comment type="subcellular location">
    <subcellularLocation>
        <location evidence="1">Nucleus</location>
    </subcellularLocation>
</comment>
<evidence type="ECO:0000256" key="13">
    <source>
        <dbReference type="SAM" id="MobiDB-lite"/>
    </source>
</evidence>
<keyword evidence="5 12" id="KW-0863">Zinc-finger</keyword>
<dbReference type="EMBL" id="JAODUO010000845">
    <property type="protein sequence ID" value="KAK2173878.1"/>
    <property type="molecule type" value="Genomic_DNA"/>
</dbReference>
<evidence type="ECO:0000256" key="8">
    <source>
        <dbReference type="ARBA" id="ARBA00023015"/>
    </source>
</evidence>
<dbReference type="InterPro" id="IPR036236">
    <property type="entry name" value="Znf_C2H2_sf"/>
</dbReference>
<sequence>MNGTIGTTSGAKRSHNNNNNNIDAMPSPPDGANLSTLALCVDTSKHVKPVVVPPNGANGALCLKLNSPCPGPNGCFLPISPDTSRSCTPVSCSRASSAQSVDTSSIQDVPATVAAVPETQKVTSSSSSNSLSSLSSLSSSSQGFTSKPQQTSSSSSQTSFLPSSLLTSQNKAPTTTSDKKTPVTVQCQWLRCSAVLETAVLIDHIRAVHVDTQTDRETFVCKWTSCKVYDRPSCSKAWLERHVLTHSGDKPFRCIVAGCGQRFTSQSGLERHVNGHFNTTCHNGTHPRSSRCGANGNRDDTPSKLTKRRKYKLRKRARQPKTDDFVDSCTMLCIQHHLVTLADQCGGTPSNSIAFHSTVSIYYIIHSPTMHLFFCHSFVHSFYPAFVHSLDLLIRFME</sequence>
<evidence type="ECO:0000313" key="15">
    <source>
        <dbReference type="EMBL" id="KAK2173878.1"/>
    </source>
</evidence>
<protein>
    <recommendedName>
        <fullName evidence="14">C2H2-type domain-containing protein</fullName>
    </recommendedName>
</protein>
<evidence type="ECO:0000256" key="10">
    <source>
        <dbReference type="ARBA" id="ARBA00023242"/>
    </source>
</evidence>
<dbReference type="Pfam" id="PF26014">
    <property type="entry name" value="SH3_AEBP2_C"/>
    <property type="match status" value="1"/>
</dbReference>
<feature type="region of interest" description="Disordered" evidence="13">
    <location>
        <begin position="1"/>
        <end position="29"/>
    </location>
</feature>
<dbReference type="Proteomes" id="UP001209878">
    <property type="component" value="Unassembled WGS sequence"/>
</dbReference>
<feature type="region of interest" description="Disordered" evidence="13">
    <location>
        <begin position="140"/>
        <end position="179"/>
    </location>
</feature>
<evidence type="ECO:0000259" key="14">
    <source>
        <dbReference type="PROSITE" id="PS50157"/>
    </source>
</evidence>
<evidence type="ECO:0000256" key="4">
    <source>
        <dbReference type="ARBA" id="ARBA00022737"/>
    </source>
</evidence>
<keyword evidence="4" id="KW-0677">Repeat</keyword>
<dbReference type="PANTHER" id="PTHR46541">
    <property type="entry name" value="ZINC FINGER PROTEIN AEBP2"/>
    <property type="match status" value="1"/>
</dbReference>
<keyword evidence="6" id="KW-0862">Zinc</keyword>
<comment type="caution">
    <text evidence="15">The sequence shown here is derived from an EMBL/GenBank/DDBJ whole genome shotgun (WGS) entry which is preliminary data.</text>
</comment>
<comment type="similarity">
    <text evidence="11">Belongs to the AEBP2/jing C2H2-type zinc-finger family.</text>
</comment>
<dbReference type="GO" id="GO:0008270">
    <property type="term" value="F:zinc ion binding"/>
    <property type="evidence" value="ECO:0007669"/>
    <property type="project" value="UniProtKB-KW"/>
</dbReference>
<evidence type="ECO:0000256" key="7">
    <source>
        <dbReference type="ARBA" id="ARBA00022853"/>
    </source>
</evidence>
<evidence type="ECO:0000256" key="3">
    <source>
        <dbReference type="ARBA" id="ARBA00022723"/>
    </source>
</evidence>
<dbReference type="InterPro" id="IPR052130">
    <property type="entry name" value="AEBP2/jing_C2H2-ZnF"/>
</dbReference>
<dbReference type="InterPro" id="IPR059034">
    <property type="entry name" value="SH3_AEBP2_C"/>
</dbReference>
<evidence type="ECO:0000256" key="2">
    <source>
        <dbReference type="ARBA" id="ARBA00022491"/>
    </source>
</evidence>
<dbReference type="GO" id="GO:0006357">
    <property type="term" value="P:regulation of transcription by RNA polymerase II"/>
    <property type="evidence" value="ECO:0007669"/>
    <property type="project" value="TreeGrafter"/>
</dbReference>
<feature type="domain" description="C2H2-type" evidence="14">
    <location>
        <begin position="252"/>
        <end position="287"/>
    </location>
</feature>
<dbReference type="AlphaFoldDB" id="A0AAD9KNT9"/>
<keyword evidence="2" id="KW-0678">Repressor</keyword>
<dbReference type="SMART" id="SM00355">
    <property type="entry name" value="ZnF_C2H2"/>
    <property type="match status" value="3"/>
</dbReference>
<proteinExistence type="inferred from homology"/>
<dbReference type="PANTHER" id="PTHR46541:SF1">
    <property type="entry name" value="ZINC FINGER PROTEIN AEBP2"/>
    <property type="match status" value="1"/>
</dbReference>
<dbReference type="InterPro" id="IPR013087">
    <property type="entry name" value="Znf_C2H2_type"/>
</dbReference>
<name>A0AAD9KNT9_RIDPI</name>
<dbReference type="PROSITE" id="PS50157">
    <property type="entry name" value="ZINC_FINGER_C2H2_2"/>
    <property type="match status" value="1"/>
</dbReference>